<dbReference type="Pfam" id="PF02770">
    <property type="entry name" value="Acyl-CoA_dh_M"/>
    <property type="match status" value="1"/>
</dbReference>
<dbReference type="AlphaFoldDB" id="A0A520LLW4"/>
<dbReference type="FunFam" id="1.20.140.10:FF:000001">
    <property type="entry name" value="Acyl-CoA dehydrogenase"/>
    <property type="match status" value="1"/>
</dbReference>
<dbReference type="InterPro" id="IPR009075">
    <property type="entry name" value="AcylCo_DH/oxidase_C"/>
</dbReference>
<dbReference type="Gene3D" id="1.20.140.10">
    <property type="entry name" value="Butyryl-CoA Dehydrogenase, subunit A, domain 3"/>
    <property type="match status" value="1"/>
</dbReference>
<evidence type="ECO:0000256" key="3">
    <source>
        <dbReference type="ARBA" id="ARBA00019125"/>
    </source>
</evidence>
<dbReference type="Gene3D" id="1.10.540.10">
    <property type="entry name" value="Acyl-CoA dehydrogenase/oxidase, N-terminal domain"/>
    <property type="match status" value="1"/>
</dbReference>
<evidence type="ECO:0000256" key="4">
    <source>
        <dbReference type="ARBA" id="ARBA00022630"/>
    </source>
</evidence>
<dbReference type="InterPro" id="IPR046373">
    <property type="entry name" value="Acyl-CoA_Oxase/DH_mid-dom_sf"/>
</dbReference>
<keyword evidence="5 7" id="KW-0274">FAD</keyword>
<dbReference type="InterPro" id="IPR009100">
    <property type="entry name" value="AcylCoA_DH/oxidase_NM_dom_sf"/>
</dbReference>
<dbReference type="InterPro" id="IPR036250">
    <property type="entry name" value="AcylCo_DH-like_C"/>
</dbReference>
<evidence type="ECO:0000259" key="10">
    <source>
        <dbReference type="Pfam" id="PF02771"/>
    </source>
</evidence>
<feature type="domain" description="Acyl-CoA dehydrogenase/oxidase N-terminal" evidence="10">
    <location>
        <begin position="8"/>
        <end position="120"/>
    </location>
</feature>
<evidence type="ECO:0000256" key="2">
    <source>
        <dbReference type="ARBA" id="ARBA00009347"/>
    </source>
</evidence>
<dbReference type="CDD" id="cd00567">
    <property type="entry name" value="ACAD"/>
    <property type="match status" value="1"/>
</dbReference>
<dbReference type="SUPFAM" id="SSF47203">
    <property type="entry name" value="Acyl-CoA dehydrogenase C-terminal domain-like"/>
    <property type="match status" value="1"/>
</dbReference>
<dbReference type="InterPro" id="IPR006091">
    <property type="entry name" value="Acyl-CoA_Oxase/DH_mid-dom"/>
</dbReference>
<evidence type="ECO:0000259" key="8">
    <source>
        <dbReference type="Pfam" id="PF00441"/>
    </source>
</evidence>
<comment type="caution">
    <text evidence="11">The sequence shown here is derived from an EMBL/GenBank/DDBJ whole genome shotgun (WGS) entry which is preliminary data.</text>
</comment>
<reference evidence="11 12" key="1">
    <citation type="submission" date="2019-02" db="EMBL/GenBank/DDBJ databases">
        <title>Prokaryotic population dynamics and viral predation in marine succession experiment using metagenomics: the confinement effect.</title>
        <authorList>
            <person name="Haro-Moreno J.M."/>
            <person name="Rodriguez-Valera F."/>
            <person name="Lopez-Perez M."/>
        </authorList>
    </citation>
    <scope>NUCLEOTIDE SEQUENCE [LARGE SCALE GENOMIC DNA]</scope>
    <source>
        <strain evidence="11">MED-G169</strain>
    </source>
</reference>
<dbReference type="GO" id="GO:0003995">
    <property type="term" value="F:acyl-CoA dehydrogenase activity"/>
    <property type="evidence" value="ECO:0007669"/>
    <property type="project" value="InterPro"/>
</dbReference>
<feature type="domain" description="Acyl-CoA dehydrogenase/oxidase C-terminal" evidence="8">
    <location>
        <begin position="226"/>
        <end position="377"/>
    </location>
</feature>
<dbReference type="InterPro" id="IPR037069">
    <property type="entry name" value="AcylCoA_DH/ox_N_sf"/>
</dbReference>
<comment type="cofactor">
    <cofactor evidence="1 7">
        <name>FAD</name>
        <dbReference type="ChEBI" id="CHEBI:57692"/>
    </cofactor>
</comment>
<organism evidence="11 12">
    <name type="scientific">SAR92 clade bacterium</name>
    <dbReference type="NCBI Taxonomy" id="2315479"/>
    <lineage>
        <taxon>Bacteria</taxon>
        <taxon>Pseudomonadati</taxon>
        <taxon>Pseudomonadota</taxon>
        <taxon>Gammaproteobacteria</taxon>
        <taxon>Cellvibrionales</taxon>
        <taxon>Porticoccaceae</taxon>
        <taxon>SAR92 clade</taxon>
    </lineage>
</organism>
<keyword evidence="4 7" id="KW-0285">Flavoprotein</keyword>
<dbReference type="GO" id="GO:0050660">
    <property type="term" value="F:flavin adenine dinucleotide binding"/>
    <property type="evidence" value="ECO:0007669"/>
    <property type="project" value="InterPro"/>
</dbReference>
<dbReference type="PANTHER" id="PTHR48083:SF2">
    <property type="entry name" value="MEDIUM-CHAIN SPECIFIC ACYL-COA DEHYDROGENASE, MITOCHONDRIAL"/>
    <property type="match status" value="1"/>
</dbReference>
<dbReference type="InterPro" id="IPR013786">
    <property type="entry name" value="AcylCoA_DH/ox_N"/>
</dbReference>
<protein>
    <recommendedName>
        <fullName evidence="3">Medium-chain specific acyl-CoA dehydrogenase, mitochondrial</fullName>
    </recommendedName>
</protein>
<evidence type="ECO:0000256" key="5">
    <source>
        <dbReference type="ARBA" id="ARBA00022827"/>
    </source>
</evidence>
<evidence type="ECO:0000256" key="1">
    <source>
        <dbReference type="ARBA" id="ARBA00001974"/>
    </source>
</evidence>
<dbReference type="Pfam" id="PF02771">
    <property type="entry name" value="Acyl-CoA_dh_N"/>
    <property type="match status" value="1"/>
</dbReference>
<evidence type="ECO:0000313" key="11">
    <source>
        <dbReference type="EMBL" id="RZO06589.1"/>
    </source>
</evidence>
<comment type="similarity">
    <text evidence="2 7">Belongs to the acyl-CoA dehydrogenase family.</text>
</comment>
<dbReference type="EMBL" id="SHBO01000023">
    <property type="protein sequence ID" value="RZO06589.1"/>
    <property type="molecule type" value="Genomic_DNA"/>
</dbReference>
<evidence type="ECO:0000256" key="7">
    <source>
        <dbReference type="RuleBase" id="RU362125"/>
    </source>
</evidence>
<dbReference type="InterPro" id="IPR050741">
    <property type="entry name" value="Acyl-CoA_dehydrogenase"/>
</dbReference>
<dbReference type="Gene3D" id="2.40.110.10">
    <property type="entry name" value="Butyryl-CoA Dehydrogenase, subunit A, domain 2"/>
    <property type="match status" value="1"/>
</dbReference>
<feature type="domain" description="Acyl-CoA oxidase/dehydrogenase middle" evidence="9">
    <location>
        <begin position="125"/>
        <end position="194"/>
    </location>
</feature>
<dbReference type="GO" id="GO:0033539">
    <property type="term" value="P:fatty acid beta-oxidation using acyl-CoA dehydrogenase"/>
    <property type="evidence" value="ECO:0007669"/>
    <property type="project" value="TreeGrafter"/>
</dbReference>
<keyword evidence="6 7" id="KW-0560">Oxidoreductase</keyword>
<dbReference type="PANTHER" id="PTHR48083">
    <property type="entry name" value="MEDIUM-CHAIN SPECIFIC ACYL-COA DEHYDROGENASE, MITOCHONDRIAL-RELATED"/>
    <property type="match status" value="1"/>
</dbReference>
<evidence type="ECO:0000259" key="9">
    <source>
        <dbReference type="Pfam" id="PF02770"/>
    </source>
</evidence>
<dbReference type="PROSITE" id="PS00073">
    <property type="entry name" value="ACYL_COA_DH_2"/>
    <property type="match status" value="1"/>
</dbReference>
<gene>
    <name evidence="11" type="ORF">EVB02_02455</name>
</gene>
<evidence type="ECO:0000313" key="12">
    <source>
        <dbReference type="Proteomes" id="UP000318148"/>
    </source>
</evidence>
<dbReference type="Pfam" id="PF00441">
    <property type="entry name" value="Acyl-CoA_dh_1"/>
    <property type="match status" value="1"/>
</dbReference>
<accession>A0A520LLW4</accession>
<dbReference type="GO" id="GO:0005737">
    <property type="term" value="C:cytoplasm"/>
    <property type="evidence" value="ECO:0007669"/>
    <property type="project" value="TreeGrafter"/>
</dbReference>
<proteinExistence type="inferred from homology"/>
<dbReference type="PIRSF" id="PIRSF016578">
    <property type="entry name" value="HsaA"/>
    <property type="match status" value="1"/>
</dbReference>
<dbReference type="Proteomes" id="UP000318148">
    <property type="component" value="Unassembled WGS sequence"/>
</dbReference>
<sequence>MEIKHNAETMEWKNKIRSFADEYLIPWEIEAEMNNGIIPEKASKLMQDKAIELGLSKMDAPAEFGGLDLPMVQQVVIWEELGRVTNALCWCFPEAQSWMFDACKANEYQINHYLRSLMDGTLRECYAITEGESGSYETVATSAKKCPGGYLINGEKWFVTTANLADFFFLQAKIDGEDSLFFIDINSDGVSMVENPQFSHTFPSHHPTYRFEDVFVADKDVIGDGNSGMDYSRSWFRHERLTIAARMLGAASRMIEEATEWASNRDIQGEKLIDKQAIQFYLADSVTELWASKLMVYEAAEAHDNDDDLKSLHAKCSMVKLYTTEMANRVADRCLQIWGGRGYRRDNAVERFFREVRVDRIWEGSSEIQRMVIARALKKRGLKGM</sequence>
<name>A0A520LLW4_9GAMM</name>
<dbReference type="SUPFAM" id="SSF56645">
    <property type="entry name" value="Acyl-CoA dehydrogenase NM domain-like"/>
    <property type="match status" value="1"/>
</dbReference>
<evidence type="ECO:0000256" key="6">
    <source>
        <dbReference type="ARBA" id="ARBA00023002"/>
    </source>
</evidence>
<dbReference type="InterPro" id="IPR006089">
    <property type="entry name" value="Acyl-CoA_DH_CS"/>
</dbReference>